<evidence type="ECO:0000256" key="11">
    <source>
        <dbReference type="ARBA" id="ARBA00038053"/>
    </source>
</evidence>
<dbReference type="PANTHER" id="PTHR30474:SF2">
    <property type="entry name" value="PEPTIDOGLYCAN GLYCOSYLTRANSFERASE FTSW-RELATED"/>
    <property type="match status" value="1"/>
</dbReference>
<dbReference type="GO" id="GO:0009252">
    <property type="term" value="P:peptidoglycan biosynthetic process"/>
    <property type="evidence" value="ECO:0007669"/>
    <property type="project" value="UniProtKB-KW"/>
</dbReference>
<comment type="caution">
    <text evidence="18">The sequence shown here is derived from an EMBL/GenBank/DDBJ whole genome shotgun (WGS) entry which is preliminary data.</text>
</comment>
<evidence type="ECO:0000256" key="7">
    <source>
        <dbReference type="ARBA" id="ARBA00022989"/>
    </source>
</evidence>
<evidence type="ECO:0000256" key="1">
    <source>
        <dbReference type="ARBA" id="ARBA00004141"/>
    </source>
</evidence>
<feature type="transmembrane region" description="Helical" evidence="17">
    <location>
        <begin position="102"/>
        <end position="119"/>
    </location>
</feature>
<evidence type="ECO:0000256" key="9">
    <source>
        <dbReference type="ARBA" id="ARBA00032370"/>
    </source>
</evidence>
<feature type="transmembrane region" description="Helical" evidence="17">
    <location>
        <begin position="365"/>
        <end position="390"/>
    </location>
</feature>
<feature type="transmembrane region" description="Helical" evidence="17">
    <location>
        <begin position="241"/>
        <end position="262"/>
    </location>
</feature>
<evidence type="ECO:0000256" key="4">
    <source>
        <dbReference type="ARBA" id="ARBA00022692"/>
    </source>
</evidence>
<dbReference type="GO" id="GO:0008955">
    <property type="term" value="F:peptidoglycan glycosyltransferase activity"/>
    <property type="evidence" value="ECO:0007669"/>
    <property type="project" value="UniProtKB-EC"/>
</dbReference>
<keyword evidence="8 17" id="KW-0472">Membrane</keyword>
<gene>
    <name evidence="18" type="ORF">IAB60_09415</name>
</gene>
<dbReference type="GO" id="GO:0051301">
    <property type="term" value="P:cell division"/>
    <property type="evidence" value="ECO:0007669"/>
    <property type="project" value="InterPro"/>
</dbReference>
<comment type="subcellular location">
    <subcellularLocation>
        <location evidence="1">Membrane</location>
        <topology evidence="1">Multi-pass membrane protein</topology>
    </subcellularLocation>
</comment>
<proteinExistence type="inferred from homology"/>
<evidence type="ECO:0000256" key="12">
    <source>
        <dbReference type="ARBA" id="ARBA00041185"/>
    </source>
</evidence>
<evidence type="ECO:0000256" key="13">
    <source>
        <dbReference type="ARBA" id="ARBA00041418"/>
    </source>
</evidence>
<feature type="transmembrane region" description="Helical" evidence="17">
    <location>
        <begin position="131"/>
        <end position="151"/>
    </location>
</feature>
<dbReference type="Pfam" id="PF01098">
    <property type="entry name" value="FTSW_RODA_SPOVE"/>
    <property type="match status" value="1"/>
</dbReference>
<reference evidence="18" key="1">
    <citation type="submission" date="2020-10" db="EMBL/GenBank/DDBJ databases">
        <authorList>
            <person name="Gilroy R."/>
        </authorList>
    </citation>
    <scope>NUCLEOTIDE SEQUENCE</scope>
    <source>
        <strain evidence="18">CHK123-3438</strain>
    </source>
</reference>
<dbReference type="PANTHER" id="PTHR30474">
    <property type="entry name" value="CELL CYCLE PROTEIN"/>
    <property type="match status" value="1"/>
</dbReference>
<evidence type="ECO:0000313" key="19">
    <source>
        <dbReference type="Proteomes" id="UP000886860"/>
    </source>
</evidence>
<dbReference type="GO" id="GO:0008360">
    <property type="term" value="P:regulation of cell shape"/>
    <property type="evidence" value="ECO:0007669"/>
    <property type="project" value="UniProtKB-KW"/>
</dbReference>
<protein>
    <recommendedName>
        <fullName evidence="12">Probable peptidoglycan glycosyltransferase FtsW</fullName>
        <ecNumber evidence="14">2.4.99.28</ecNumber>
    </recommendedName>
    <alternativeName>
        <fullName evidence="13">Cell division protein FtsW</fullName>
    </alternativeName>
    <alternativeName>
        <fullName evidence="10">Cell wall polymerase</fullName>
    </alternativeName>
    <alternativeName>
        <fullName evidence="9">Peptidoglycan polymerase</fullName>
    </alternativeName>
</protein>
<evidence type="ECO:0000256" key="3">
    <source>
        <dbReference type="ARBA" id="ARBA00022679"/>
    </source>
</evidence>
<reference evidence="18" key="2">
    <citation type="journal article" date="2021" name="PeerJ">
        <title>Extensive microbial diversity within the chicken gut microbiome revealed by metagenomics and culture.</title>
        <authorList>
            <person name="Gilroy R."/>
            <person name="Ravi A."/>
            <person name="Getino M."/>
            <person name="Pursley I."/>
            <person name="Horton D.L."/>
            <person name="Alikhan N.F."/>
            <person name="Baker D."/>
            <person name="Gharbi K."/>
            <person name="Hall N."/>
            <person name="Watson M."/>
            <person name="Adriaenssens E.M."/>
            <person name="Foster-Nyarko E."/>
            <person name="Jarju S."/>
            <person name="Secka A."/>
            <person name="Antonio M."/>
            <person name="Oren A."/>
            <person name="Chaudhuri R.R."/>
            <person name="La Ragione R."/>
            <person name="Hildebrand F."/>
            <person name="Pallen M.J."/>
        </authorList>
    </citation>
    <scope>NUCLEOTIDE SEQUENCE</scope>
    <source>
        <strain evidence="18">CHK123-3438</strain>
    </source>
</reference>
<dbReference type="GO" id="GO:0005886">
    <property type="term" value="C:plasma membrane"/>
    <property type="evidence" value="ECO:0007669"/>
    <property type="project" value="TreeGrafter"/>
</dbReference>
<dbReference type="AlphaFoldDB" id="A0A9D1GJH2"/>
<dbReference type="EMBL" id="DVKS01000162">
    <property type="protein sequence ID" value="HIT42290.1"/>
    <property type="molecule type" value="Genomic_DNA"/>
</dbReference>
<evidence type="ECO:0000256" key="17">
    <source>
        <dbReference type="SAM" id="Phobius"/>
    </source>
</evidence>
<keyword evidence="2" id="KW-0328">Glycosyltransferase</keyword>
<name>A0A9D1GJH2_9FIRM</name>
<feature type="transmembrane region" description="Helical" evidence="17">
    <location>
        <begin position="402"/>
        <end position="423"/>
    </location>
</feature>
<feature type="transmembrane region" description="Helical" evidence="17">
    <location>
        <begin position="336"/>
        <end position="353"/>
    </location>
</feature>
<keyword evidence="7 17" id="KW-1133">Transmembrane helix</keyword>
<feature type="transmembrane region" description="Helical" evidence="17">
    <location>
        <begin position="61"/>
        <end position="82"/>
    </location>
</feature>
<evidence type="ECO:0000256" key="10">
    <source>
        <dbReference type="ARBA" id="ARBA00033270"/>
    </source>
</evidence>
<dbReference type="InterPro" id="IPR001182">
    <property type="entry name" value="FtsW/RodA"/>
</dbReference>
<dbReference type="GO" id="GO:0032153">
    <property type="term" value="C:cell division site"/>
    <property type="evidence" value="ECO:0007669"/>
    <property type="project" value="TreeGrafter"/>
</dbReference>
<comment type="function">
    <text evidence="16">Peptidoglycan polymerase that is essential for cell division.</text>
</comment>
<keyword evidence="4 17" id="KW-0812">Transmembrane</keyword>
<evidence type="ECO:0000256" key="16">
    <source>
        <dbReference type="ARBA" id="ARBA00049966"/>
    </source>
</evidence>
<dbReference type="GO" id="GO:0015648">
    <property type="term" value="F:lipid-linked peptidoglycan transporter activity"/>
    <property type="evidence" value="ECO:0007669"/>
    <property type="project" value="TreeGrafter"/>
</dbReference>
<evidence type="ECO:0000256" key="5">
    <source>
        <dbReference type="ARBA" id="ARBA00022960"/>
    </source>
</evidence>
<keyword evidence="6" id="KW-0573">Peptidoglycan synthesis</keyword>
<keyword evidence="3" id="KW-0808">Transferase</keyword>
<dbReference type="EC" id="2.4.99.28" evidence="14"/>
<comment type="similarity">
    <text evidence="11">Belongs to the SEDS family. FtsW subfamily.</text>
</comment>
<sequence>MTGRRVQKNLPPDQALRVKSSPGVRVKAAEGNFRGRPVYEDGSGRAGQTAENTGKKKVRRFYDYSLLFTVIFLTVFGLVMIYSSSSYSAQIQFNGDSAYFMRRQAIIALGGFVVMMIISKMDYHFFAKFALLGYGFSYIFLLMVMLTPLGVEANGKKRWLALGPVQFQPTEMVKIALILLLAVMITQMGKKVNNIKGLLVLAAITVPIAGLVAMNNLSSGIIIVGIAFVMAFVASELKWPFALCVAAAGVIYAFAGPIATVLEKIGLVQPYQLNRIHVWLQPEAYPQDGGYQVLQGLYAIGSGGLVGKGLGESIQKLGFIPEAQNDMVFSVICEELGLFGAVSVILIFLFMIYRFMVIASNAPDLFGAMLVVGVMGHIAIQVILNIAVVTNTIPNTGITLPFISYGGTSVMFLMMEMGMVLSVSNQVKIRT</sequence>
<dbReference type="Proteomes" id="UP000886860">
    <property type="component" value="Unassembled WGS sequence"/>
</dbReference>
<evidence type="ECO:0000256" key="8">
    <source>
        <dbReference type="ARBA" id="ARBA00023136"/>
    </source>
</evidence>
<comment type="catalytic activity">
    <reaction evidence="15">
        <text>[GlcNAc-(1-&gt;4)-Mur2Ac(oyl-L-Ala-gamma-D-Glu-L-Lys-D-Ala-D-Ala)](n)-di-trans,octa-cis-undecaprenyl diphosphate + beta-D-GlcNAc-(1-&gt;4)-Mur2Ac(oyl-L-Ala-gamma-D-Glu-L-Lys-D-Ala-D-Ala)-di-trans,octa-cis-undecaprenyl diphosphate = [GlcNAc-(1-&gt;4)-Mur2Ac(oyl-L-Ala-gamma-D-Glu-L-Lys-D-Ala-D-Ala)](n+1)-di-trans,octa-cis-undecaprenyl diphosphate + di-trans,octa-cis-undecaprenyl diphosphate + H(+)</text>
        <dbReference type="Rhea" id="RHEA:23708"/>
        <dbReference type="Rhea" id="RHEA-COMP:9602"/>
        <dbReference type="Rhea" id="RHEA-COMP:9603"/>
        <dbReference type="ChEBI" id="CHEBI:15378"/>
        <dbReference type="ChEBI" id="CHEBI:58405"/>
        <dbReference type="ChEBI" id="CHEBI:60033"/>
        <dbReference type="ChEBI" id="CHEBI:78435"/>
        <dbReference type="EC" id="2.4.99.28"/>
    </reaction>
</comment>
<evidence type="ECO:0000256" key="14">
    <source>
        <dbReference type="ARBA" id="ARBA00044770"/>
    </source>
</evidence>
<evidence type="ECO:0000313" key="18">
    <source>
        <dbReference type="EMBL" id="HIT42290.1"/>
    </source>
</evidence>
<keyword evidence="5" id="KW-0133">Cell shape</keyword>
<feature type="transmembrane region" description="Helical" evidence="17">
    <location>
        <begin position="171"/>
        <end position="188"/>
    </location>
</feature>
<evidence type="ECO:0000256" key="2">
    <source>
        <dbReference type="ARBA" id="ARBA00022676"/>
    </source>
</evidence>
<accession>A0A9D1GJH2</accession>
<feature type="transmembrane region" description="Helical" evidence="17">
    <location>
        <begin position="195"/>
        <end position="211"/>
    </location>
</feature>
<evidence type="ECO:0000256" key="6">
    <source>
        <dbReference type="ARBA" id="ARBA00022984"/>
    </source>
</evidence>
<feature type="transmembrane region" description="Helical" evidence="17">
    <location>
        <begin position="217"/>
        <end position="234"/>
    </location>
</feature>
<organism evidence="18 19">
    <name type="scientific">Candidatus Caccovicinus merdipullorum</name>
    <dbReference type="NCBI Taxonomy" id="2840724"/>
    <lineage>
        <taxon>Bacteria</taxon>
        <taxon>Bacillati</taxon>
        <taxon>Bacillota</taxon>
        <taxon>Clostridia</taxon>
        <taxon>Eubacteriales</taxon>
        <taxon>Candidatus Caccovicinus</taxon>
    </lineage>
</organism>
<evidence type="ECO:0000256" key="15">
    <source>
        <dbReference type="ARBA" id="ARBA00049902"/>
    </source>
</evidence>